<proteinExistence type="predicted"/>
<sequence length="399" mass="46266">MDILIYLGIGIVILVAILIWRFIKRRTLFYRAKKEGTVADARPTLEEKKEWKEREEEQPCFKISPLRSPPSRKERKKRKKGKRRENLSSFSISVGQAAARRKTPPPHELTASESVRFRAFWPCKMFPDAWQSLFVYIFSGEEGHRGVQSDFRRRKTAPADSYDFSSSSACQDIRRGTEILVCPELEGARFNPPFAKVIWLEDWHCVEFRMQAKRPLNEDRGRVAFYVGPVLIGEMTLYVTATDEPRVPGTELQAGDPIWEETGASAYRAIFVSYSHKDTDIVDRLESAYRALGDEYLRDIAALRSGEQWNPALLEKIEHANIFQLCWSQSAKKSQHVEAEWRHALNLQRLGFIRPTYWEEPMPTPPRELRDIHFAYIPTERYGLKKQPSPETTTEVSIQ</sequence>
<keyword evidence="2" id="KW-1133">Transmembrane helix</keyword>
<dbReference type="InterPro" id="IPR000157">
    <property type="entry name" value="TIR_dom"/>
</dbReference>
<feature type="region of interest" description="Disordered" evidence="1">
    <location>
        <begin position="48"/>
        <end position="87"/>
    </location>
</feature>
<dbReference type="EMBL" id="CAADFQ010000006">
    <property type="protein sequence ID" value="VFK28341.1"/>
    <property type="molecule type" value="Genomic_DNA"/>
</dbReference>
<keyword evidence="2" id="KW-0812">Transmembrane</keyword>
<dbReference type="EMBL" id="CAADGH010000002">
    <property type="protein sequence ID" value="VFK74211.1"/>
    <property type="molecule type" value="Genomic_DNA"/>
</dbReference>
<evidence type="ECO:0000256" key="2">
    <source>
        <dbReference type="SAM" id="Phobius"/>
    </source>
</evidence>
<evidence type="ECO:0000313" key="5">
    <source>
        <dbReference type="EMBL" id="VFK74211.1"/>
    </source>
</evidence>
<reference evidence="5" key="1">
    <citation type="submission" date="2019-02" db="EMBL/GenBank/DDBJ databases">
        <authorList>
            <person name="Gruber-Vodicka R. H."/>
            <person name="Seah K. B. B."/>
        </authorList>
    </citation>
    <scope>NUCLEOTIDE SEQUENCE</scope>
    <source>
        <strain evidence="5">BECK_BZ198</strain>
        <strain evidence="4">BECK_BZ199</strain>
    </source>
</reference>
<feature type="compositionally biased region" description="Basic residues" evidence="1">
    <location>
        <begin position="73"/>
        <end position="83"/>
    </location>
</feature>
<dbReference type="GO" id="GO:0007165">
    <property type="term" value="P:signal transduction"/>
    <property type="evidence" value="ECO:0007669"/>
    <property type="project" value="InterPro"/>
</dbReference>
<organism evidence="5">
    <name type="scientific">Candidatus Kentrum sp. MB</name>
    <dbReference type="NCBI Taxonomy" id="2138164"/>
    <lineage>
        <taxon>Bacteria</taxon>
        <taxon>Pseudomonadati</taxon>
        <taxon>Pseudomonadota</taxon>
        <taxon>Gammaproteobacteria</taxon>
        <taxon>Candidatus Kentrum</taxon>
    </lineage>
</organism>
<dbReference type="Pfam" id="PF13676">
    <property type="entry name" value="TIR_2"/>
    <property type="match status" value="1"/>
</dbReference>
<keyword evidence="2" id="KW-0472">Membrane</keyword>
<dbReference type="AlphaFoldDB" id="A0A451B7E3"/>
<protein>
    <submittedName>
        <fullName evidence="5">TIR domain-containing protein</fullName>
    </submittedName>
</protein>
<gene>
    <name evidence="5" type="ORF">BECKMB1821H_GA0114242_100232</name>
    <name evidence="4" type="ORF">BECKMB1821I_GA0114274_100614</name>
</gene>
<feature type="transmembrane region" description="Helical" evidence="2">
    <location>
        <begin position="6"/>
        <end position="23"/>
    </location>
</feature>
<feature type="compositionally biased region" description="Basic and acidic residues" evidence="1">
    <location>
        <begin position="48"/>
        <end position="59"/>
    </location>
</feature>
<evidence type="ECO:0000256" key="1">
    <source>
        <dbReference type="SAM" id="MobiDB-lite"/>
    </source>
</evidence>
<evidence type="ECO:0000259" key="3">
    <source>
        <dbReference type="Pfam" id="PF13676"/>
    </source>
</evidence>
<name>A0A451B7E3_9GAMM</name>
<accession>A0A451B7E3</accession>
<dbReference type="InterPro" id="IPR035897">
    <property type="entry name" value="Toll_tir_struct_dom_sf"/>
</dbReference>
<evidence type="ECO:0000313" key="4">
    <source>
        <dbReference type="EMBL" id="VFK28341.1"/>
    </source>
</evidence>
<dbReference type="SUPFAM" id="SSF52200">
    <property type="entry name" value="Toll/Interleukin receptor TIR domain"/>
    <property type="match status" value="1"/>
</dbReference>
<dbReference type="Gene3D" id="3.40.50.10140">
    <property type="entry name" value="Toll/interleukin-1 receptor homology (TIR) domain"/>
    <property type="match status" value="1"/>
</dbReference>
<feature type="domain" description="TIR" evidence="3">
    <location>
        <begin position="270"/>
        <end position="374"/>
    </location>
</feature>